<accession>A0A2R5GF47</accession>
<dbReference type="InParanoid" id="A0A2R5GF47"/>
<evidence type="ECO:0000313" key="2">
    <source>
        <dbReference type="EMBL" id="GBG28358.1"/>
    </source>
</evidence>
<keyword evidence="3" id="KW-1185">Reference proteome</keyword>
<dbReference type="Proteomes" id="UP000241890">
    <property type="component" value="Unassembled WGS sequence"/>
</dbReference>
<dbReference type="OrthoDB" id="187638at2759"/>
<protein>
    <recommendedName>
        <fullName evidence="4">Sulfotransferase domain-containing protein</fullName>
    </recommendedName>
</protein>
<feature type="compositionally biased region" description="Polar residues" evidence="1">
    <location>
        <begin position="11"/>
        <end position="27"/>
    </location>
</feature>
<evidence type="ECO:0000313" key="3">
    <source>
        <dbReference type="Proteomes" id="UP000241890"/>
    </source>
</evidence>
<reference evidence="2 3" key="1">
    <citation type="submission" date="2017-12" db="EMBL/GenBank/DDBJ databases">
        <title>Sequencing, de novo assembly and annotation of complete genome of a new Thraustochytrid species, strain FCC1311.</title>
        <authorList>
            <person name="Sedici K."/>
            <person name="Godart F."/>
            <person name="Aiese Cigliano R."/>
            <person name="Sanseverino W."/>
            <person name="Barakat M."/>
            <person name="Ortet P."/>
            <person name="Marechal E."/>
            <person name="Cagnac O."/>
            <person name="Amato A."/>
        </authorList>
    </citation>
    <scope>NUCLEOTIDE SEQUENCE [LARGE SCALE GENOMIC DNA]</scope>
</reference>
<organism evidence="2 3">
    <name type="scientific">Hondaea fermentalgiana</name>
    <dbReference type="NCBI Taxonomy" id="2315210"/>
    <lineage>
        <taxon>Eukaryota</taxon>
        <taxon>Sar</taxon>
        <taxon>Stramenopiles</taxon>
        <taxon>Bigyra</taxon>
        <taxon>Labyrinthulomycetes</taxon>
        <taxon>Thraustochytrida</taxon>
        <taxon>Thraustochytriidae</taxon>
        <taxon>Hondaea</taxon>
    </lineage>
</organism>
<dbReference type="InterPro" id="IPR027417">
    <property type="entry name" value="P-loop_NTPase"/>
</dbReference>
<evidence type="ECO:0008006" key="4">
    <source>
        <dbReference type="Google" id="ProtNLM"/>
    </source>
</evidence>
<dbReference type="Pfam" id="PF13469">
    <property type="entry name" value="Sulfotransfer_3"/>
    <property type="match status" value="1"/>
</dbReference>
<dbReference type="EMBL" id="BEYU01000040">
    <property type="protein sequence ID" value="GBG28358.1"/>
    <property type="molecule type" value="Genomic_DNA"/>
</dbReference>
<dbReference type="AlphaFoldDB" id="A0A2R5GF47"/>
<name>A0A2R5GF47_9STRA</name>
<feature type="region of interest" description="Disordered" evidence="1">
    <location>
        <begin position="1"/>
        <end position="36"/>
    </location>
</feature>
<gene>
    <name evidence="2" type="ORF">FCC1311_045812</name>
</gene>
<proteinExistence type="predicted"/>
<dbReference type="Gene3D" id="3.40.50.300">
    <property type="entry name" value="P-loop containing nucleotide triphosphate hydrolases"/>
    <property type="match status" value="1"/>
</dbReference>
<evidence type="ECO:0000256" key="1">
    <source>
        <dbReference type="SAM" id="MobiDB-lite"/>
    </source>
</evidence>
<comment type="caution">
    <text evidence="2">The sequence shown here is derived from an EMBL/GenBank/DDBJ whole genome shotgun (WGS) entry which is preliminary data.</text>
</comment>
<sequence length="421" mass="47516">MIAHHIMPNANKAQSKLNAQSDSSQFQLDAESDHHQSQELFTTGLEDVQHEDVQTLQNANIVRKKATSTMQNSNADAQCYRDSAHAASRELAQLRAEVRNASEPLVFGGIGDSGTRAVAYLVTQLGVWMGKYGETVKKDSRDSRLFINGFNTVACDEDGVSTVEGVVKSYVFYSRSLAPCGSLAYNQSCIANELTWNRGTQWTSSLFRTLWRDTKTYTPKAANQEMYAFGLWGFKHPRASFILPYINHVLDGNFKYVHIVRDGRDIAAGDNQYFFNSICKKYHGPDSELCTDKYENKLELWARLNLDILRFAREHFDPKQFMVVRIEDFVLGDPNCFQRLADFSGTSRARADIVIGKSIRLFTVKKDRYFGNKYSATQRREFSQVAAGNPIVRRANHALGYGIDPWQPVASCSEIPTFGFS</sequence>
<dbReference type="SUPFAM" id="SSF52540">
    <property type="entry name" value="P-loop containing nucleoside triphosphate hydrolases"/>
    <property type="match status" value="1"/>
</dbReference>